<organism evidence="1">
    <name type="scientific">Lotus japonicus</name>
    <name type="common">Lotus corniculatus var. japonicus</name>
    <dbReference type="NCBI Taxonomy" id="34305"/>
    <lineage>
        <taxon>Eukaryota</taxon>
        <taxon>Viridiplantae</taxon>
        <taxon>Streptophyta</taxon>
        <taxon>Embryophyta</taxon>
        <taxon>Tracheophyta</taxon>
        <taxon>Spermatophyta</taxon>
        <taxon>Magnoliopsida</taxon>
        <taxon>eudicotyledons</taxon>
        <taxon>Gunneridae</taxon>
        <taxon>Pentapetalae</taxon>
        <taxon>rosids</taxon>
        <taxon>fabids</taxon>
        <taxon>Fabales</taxon>
        <taxon>Fabaceae</taxon>
        <taxon>Papilionoideae</taxon>
        <taxon>50 kb inversion clade</taxon>
        <taxon>NPAAA clade</taxon>
        <taxon>Hologalegina</taxon>
        <taxon>robinioid clade</taxon>
        <taxon>Loteae</taxon>
        <taxon>Lotus</taxon>
    </lineage>
</organism>
<sequence>MSKRKGTRGTSDLQQTSLYLHLAEAVKEYVNESFYWLAIWQLHSSKAGLHFRTSSSCLYSINRSSRFSKVLPNVPLKRLTLDGSMAKKIVKTSWFFISCTR</sequence>
<name>I3T9V4_LOTJA</name>
<protein>
    <submittedName>
        <fullName evidence="1">Uncharacterized protein</fullName>
    </submittedName>
</protein>
<accession>I3T9V4</accession>
<dbReference type="EMBL" id="BT149502">
    <property type="protein sequence ID" value="AFK49296.1"/>
    <property type="molecule type" value="mRNA"/>
</dbReference>
<reference evidence="1" key="1">
    <citation type="submission" date="2012-05" db="EMBL/GenBank/DDBJ databases">
        <authorList>
            <person name="Krishnakumar V."/>
            <person name="Cheung F."/>
            <person name="Xiao Y."/>
            <person name="Chan A."/>
            <person name="Moskal W.A."/>
            <person name="Town C.D."/>
        </authorList>
    </citation>
    <scope>NUCLEOTIDE SEQUENCE</scope>
</reference>
<proteinExistence type="evidence at transcript level"/>
<evidence type="ECO:0000313" key="1">
    <source>
        <dbReference type="EMBL" id="AFK49296.1"/>
    </source>
</evidence>
<dbReference type="AlphaFoldDB" id="I3T9V4"/>